<evidence type="ECO:0000256" key="2">
    <source>
        <dbReference type="ARBA" id="ARBA00005961"/>
    </source>
</evidence>
<dbReference type="GO" id="GO:0007399">
    <property type="term" value="P:nervous system development"/>
    <property type="evidence" value="ECO:0007669"/>
    <property type="project" value="TreeGrafter"/>
</dbReference>
<dbReference type="EMBL" id="OZ035845">
    <property type="protein sequence ID" value="CAL1600387.1"/>
    <property type="molecule type" value="Genomic_DNA"/>
</dbReference>
<comment type="subcellular location">
    <subcellularLocation>
        <location evidence="1">Cell membrane</location>
        <topology evidence="1">Lipid-anchor</topology>
        <topology evidence="1">GPI-anchor</topology>
    </subcellularLocation>
</comment>
<name>A0AAV2LLW9_KNICA</name>
<keyword evidence="9" id="KW-0449">Lipoprotein</keyword>
<organism evidence="12 13">
    <name type="scientific">Knipowitschia caucasica</name>
    <name type="common">Caucasian dwarf goby</name>
    <name type="synonym">Pomatoschistus caucasicus</name>
    <dbReference type="NCBI Taxonomy" id="637954"/>
    <lineage>
        <taxon>Eukaryota</taxon>
        <taxon>Metazoa</taxon>
        <taxon>Chordata</taxon>
        <taxon>Craniata</taxon>
        <taxon>Vertebrata</taxon>
        <taxon>Euteleostomi</taxon>
        <taxon>Actinopterygii</taxon>
        <taxon>Neopterygii</taxon>
        <taxon>Teleostei</taxon>
        <taxon>Neoteleostei</taxon>
        <taxon>Acanthomorphata</taxon>
        <taxon>Gobiaria</taxon>
        <taxon>Gobiiformes</taxon>
        <taxon>Gobioidei</taxon>
        <taxon>Gobiidae</taxon>
        <taxon>Gobiinae</taxon>
        <taxon>Knipowitschia</taxon>
    </lineage>
</organism>
<feature type="region of interest" description="Disordered" evidence="10">
    <location>
        <begin position="97"/>
        <end position="135"/>
    </location>
</feature>
<gene>
    <name evidence="12" type="ORF">KC01_LOCUS28483</name>
</gene>
<comment type="similarity">
    <text evidence="2">Belongs to the GDNFR family.</text>
</comment>
<evidence type="ECO:0000259" key="11">
    <source>
        <dbReference type="SMART" id="SM00907"/>
    </source>
</evidence>
<evidence type="ECO:0000256" key="7">
    <source>
        <dbReference type="ARBA" id="ARBA00023170"/>
    </source>
</evidence>
<dbReference type="GO" id="GO:0038023">
    <property type="term" value="F:signaling receptor activity"/>
    <property type="evidence" value="ECO:0007669"/>
    <property type="project" value="InterPro"/>
</dbReference>
<dbReference type="GO" id="GO:0043235">
    <property type="term" value="C:receptor complex"/>
    <property type="evidence" value="ECO:0007669"/>
    <property type="project" value="TreeGrafter"/>
</dbReference>
<evidence type="ECO:0000256" key="3">
    <source>
        <dbReference type="ARBA" id="ARBA00022475"/>
    </source>
</evidence>
<evidence type="ECO:0000256" key="9">
    <source>
        <dbReference type="ARBA" id="ARBA00023288"/>
    </source>
</evidence>
<accession>A0AAV2LLW9</accession>
<dbReference type="Gene3D" id="1.10.220.110">
    <property type="entry name" value="GDNF binding domain"/>
    <property type="match status" value="1"/>
</dbReference>
<protein>
    <recommendedName>
        <fullName evidence="11">GDNF/GAS1 domain-containing protein</fullName>
    </recommendedName>
</protein>
<dbReference type="GO" id="GO:0009897">
    <property type="term" value="C:external side of plasma membrane"/>
    <property type="evidence" value="ECO:0007669"/>
    <property type="project" value="TreeGrafter"/>
</dbReference>
<dbReference type="PANTHER" id="PTHR10269">
    <property type="entry name" value="GDNF RECEPTOR ALPHA"/>
    <property type="match status" value="1"/>
</dbReference>
<keyword evidence="8" id="KW-0325">Glycoprotein</keyword>
<proteinExistence type="inferred from homology"/>
<evidence type="ECO:0000313" key="12">
    <source>
        <dbReference type="EMBL" id="CAL1600387.1"/>
    </source>
</evidence>
<sequence length="222" mass="24244">MLPKLSRLADFLSNCEPEARSISGCLRENYADCLLSYSGLVGTVMTPNYVRSQGISLSPWCDCSSSGNNKPDCDKFTQFFTDNRCLRNAIQAFGNGTDVGVWQPQPPIQPTTVDPGRTRTRTRTRTRDQSGNSLDTLTDVTRLDLDADSAFNTCGLQAQKLMSNLSTDSSLCAHHPLVEPSSNAVAHSRSPPRPDSPPAALLLFLLLSLSSSLTLYERLPTM</sequence>
<dbReference type="AlphaFoldDB" id="A0AAV2LLW9"/>
<evidence type="ECO:0000256" key="6">
    <source>
        <dbReference type="ARBA" id="ARBA00023136"/>
    </source>
</evidence>
<keyword evidence="7" id="KW-0675">Receptor</keyword>
<dbReference type="SMART" id="SM00907">
    <property type="entry name" value="GDNF"/>
    <property type="match status" value="1"/>
</dbReference>
<dbReference type="SUPFAM" id="SSF110035">
    <property type="entry name" value="GDNF receptor-like"/>
    <property type="match status" value="1"/>
</dbReference>
<dbReference type="GO" id="GO:0007169">
    <property type="term" value="P:cell surface receptor protein tyrosine kinase signaling pathway"/>
    <property type="evidence" value="ECO:0007669"/>
    <property type="project" value="UniProtKB-ARBA"/>
</dbReference>
<dbReference type="Proteomes" id="UP001497482">
    <property type="component" value="Chromosome 23"/>
</dbReference>
<keyword evidence="6" id="KW-0472">Membrane</keyword>
<evidence type="ECO:0000256" key="10">
    <source>
        <dbReference type="SAM" id="MobiDB-lite"/>
    </source>
</evidence>
<evidence type="ECO:0000256" key="1">
    <source>
        <dbReference type="ARBA" id="ARBA00004609"/>
    </source>
</evidence>
<keyword evidence="5" id="KW-0732">Signal</keyword>
<dbReference type="FunFam" id="1.10.220.110:FF:000001">
    <property type="entry name" value="GDNF family receptor alpha"/>
    <property type="match status" value="1"/>
</dbReference>
<keyword evidence="4" id="KW-0336">GPI-anchor</keyword>
<evidence type="ECO:0000313" key="13">
    <source>
        <dbReference type="Proteomes" id="UP001497482"/>
    </source>
</evidence>
<dbReference type="InterPro" id="IPR016017">
    <property type="entry name" value="GDNF/GAS1"/>
</dbReference>
<evidence type="ECO:0000256" key="5">
    <source>
        <dbReference type="ARBA" id="ARBA00022729"/>
    </source>
</evidence>
<keyword evidence="13" id="KW-1185">Reference proteome</keyword>
<evidence type="ECO:0000256" key="8">
    <source>
        <dbReference type="ARBA" id="ARBA00023180"/>
    </source>
</evidence>
<dbReference type="InterPro" id="IPR037193">
    <property type="entry name" value="GDNF_alpha"/>
</dbReference>
<dbReference type="PANTHER" id="PTHR10269:SF3">
    <property type="entry name" value="GDNF FAMILY RECEPTOR ALPHA-1"/>
    <property type="match status" value="1"/>
</dbReference>
<dbReference type="PRINTS" id="PR01316">
    <property type="entry name" value="GDNFRECEPTOR"/>
</dbReference>
<feature type="domain" description="GDNF/GAS1" evidence="11">
    <location>
        <begin position="6"/>
        <end position="85"/>
    </location>
</feature>
<evidence type="ECO:0000256" key="4">
    <source>
        <dbReference type="ARBA" id="ARBA00022622"/>
    </source>
</evidence>
<dbReference type="InterPro" id="IPR003438">
    <property type="entry name" value="GDNF_rcpt"/>
</dbReference>
<dbReference type="Pfam" id="PF02351">
    <property type="entry name" value="GDNF"/>
    <property type="match status" value="1"/>
</dbReference>
<keyword evidence="3" id="KW-1003">Cell membrane</keyword>
<reference evidence="12 13" key="1">
    <citation type="submission" date="2024-04" db="EMBL/GenBank/DDBJ databases">
        <authorList>
            <person name="Waldvogel A.-M."/>
            <person name="Schoenle A."/>
        </authorList>
    </citation>
    <scope>NUCLEOTIDE SEQUENCE [LARGE SCALE GENOMIC DNA]</scope>
</reference>